<dbReference type="GO" id="GO:0008757">
    <property type="term" value="F:S-adenosylmethionine-dependent methyltransferase activity"/>
    <property type="evidence" value="ECO:0007669"/>
    <property type="project" value="InterPro"/>
</dbReference>
<dbReference type="EMBL" id="JAFIDN010000001">
    <property type="protein sequence ID" value="MBP3191402.1"/>
    <property type="molecule type" value="Genomic_DNA"/>
</dbReference>
<comment type="caution">
    <text evidence="5">The sequence shown here is derived from an EMBL/GenBank/DDBJ whole genome shotgun (WGS) entry which is preliminary data.</text>
</comment>
<dbReference type="Proteomes" id="UP000673975">
    <property type="component" value="Unassembled WGS sequence"/>
</dbReference>
<dbReference type="GO" id="GO:0032259">
    <property type="term" value="P:methylation"/>
    <property type="evidence" value="ECO:0007669"/>
    <property type="project" value="UniProtKB-KW"/>
</dbReference>
<feature type="domain" description="CheR-type methyltransferase" evidence="4">
    <location>
        <begin position="31"/>
        <end position="301"/>
    </location>
</feature>
<sequence>MNNKMARERPCNSDDVYPGTAVGFLQWALPKLGYRWAGYRKPRRQVIRRIRSLMADTGCTSYADYARFLERNPEEWKRLDANCDITISRFFRDRKLWDQLRDDVLPELMAARRPEPLRIWSAGCCNGEEAYSAAIMLMENAGQDSTGNLPESPGQILATDRNPEVLRRAESAFYSPGSLKEATANEKQKWFEFEAGIDKSDHVRAGAAGCRVRPEVRRLVTFRQLDISKKMPDTIFDIIFCRNLVFTYFTEERQFTALESFAERMQSNGYLITGSHEKLPDCALSARFEMVTSCLYKLSDGK</sequence>
<accession>A0A8J7UUE3</accession>
<evidence type="ECO:0000313" key="6">
    <source>
        <dbReference type="Proteomes" id="UP000673975"/>
    </source>
</evidence>
<keyword evidence="3" id="KW-0949">S-adenosyl-L-methionine</keyword>
<name>A0A8J7UUE3_9BACT</name>
<proteinExistence type="predicted"/>
<evidence type="ECO:0000313" key="5">
    <source>
        <dbReference type="EMBL" id="MBP3191402.1"/>
    </source>
</evidence>
<gene>
    <name evidence="5" type="ORF">NATSA_01880</name>
</gene>
<evidence type="ECO:0000259" key="4">
    <source>
        <dbReference type="PROSITE" id="PS50123"/>
    </source>
</evidence>
<dbReference type="Gene3D" id="3.40.50.150">
    <property type="entry name" value="Vaccinia Virus protein VP39"/>
    <property type="match status" value="1"/>
</dbReference>
<dbReference type="PANTHER" id="PTHR24422:SF19">
    <property type="entry name" value="CHEMOTAXIS PROTEIN METHYLTRANSFERASE"/>
    <property type="match status" value="1"/>
</dbReference>
<dbReference type="InterPro" id="IPR050903">
    <property type="entry name" value="Bact_Chemotaxis_MeTrfase"/>
</dbReference>
<dbReference type="InterPro" id="IPR022642">
    <property type="entry name" value="CheR_C"/>
</dbReference>
<dbReference type="InterPro" id="IPR022641">
    <property type="entry name" value="CheR_N"/>
</dbReference>
<reference evidence="5" key="1">
    <citation type="submission" date="2021-02" db="EMBL/GenBank/DDBJ databases">
        <title>Natronogracilivirga saccharolytica gen. nov. sp. nov. a new anaerobic, haloalkiliphilic carbohydrate-fermenting bacterium from soda lake and proposing of Cyclonatronumiaceae fam. nov. in the phylum Balneolaeota.</title>
        <authorList>
            <person name="Zhilina T.N."/>
            <person name="Sorokin D.Y."/>
            <person name="Zavarzina D.G."/>
            <person name="Toshchakov S.V."/>
            <person name="Kublanov I.V."/>
        </authorList>
    </citation>
    <scope>NUCLEOTIDE SEQUENCE</scope>
    <source>
        <strain evidence="5">Z-1702</strain>
    </source>
</reference>
<dbReference type="SUPFAM" id="SSF47757">
    <property type="entry name" value="Chemotaxis receptor methyltransferase CheR, N-terminal domain"/>
    <property type="match status" value="1"/>
</dbReference>
<dbReference type="PANTHER" id="PTHR24422">
    <property type="entry name" value="CHEMOTAXIS PROTEIN METHYLTRANSFERASE"/>
    <property type="match status" value="1"/>
</dbReference>
<evidence type="ECO:0000256" key="1">
    <source>
        <dbReference type="ARBA" id="ARBA00022603"/>
    </source>
</evidence>
<dbReference type="InterPro" id="IPR029063">
    <property type="entry name" value="SAM-dependent_MTases_sf"/>
</dbReference>
<evidence type="ECO:0000256" key="2">
    <source>
        <dbReference type="ARBA" id="ARBA00022679"/>
    </source>
</evidence>
<dbReference type="PROSITE" id="PS50123">
    <property type="entry name" value="CHER"/>
    <property type="match status" value="1"/>
</dbReference>
<keyword evidence="2" id="KW-0808">Transferase</keyword>
<evidence type="ECO:0000256" key="3">
    <source>
        <dbReference type="ARBA" id="ARBA00022691"/>
    </source>
</evidence>
<protein>
    <submittedName>
        <fullName evidence="5">Protein-glutamate O-methyltransferase CheR</fullName>
    </submittedName>
</protein>
<dbReference type="SUPFAM" id="SSF53335">
    <property type="entry name" value="S-adenosyl-L-methionine-dependent methyltransferases"/>
    <property type="match status" value="1"/>
</dbReference>
<keyword evidence="6" id="KW-1185">Reference proteome</keyword>
<dbReference type="PRINTS" id="PR00996">
    <property type="entry name" value="CHERMTFRASE"/>
</dbReference>
<organism evidence="5 6">
    <name type="scientific">Natronogracilivirga saccharolytica</name>
    <dbReference type="NCBI Taxonomy" id="2812953"/>
    <lineage>
        <taxon>Bacteria</taxon>
        <taxon>Pseudomonadati</taxon>
        <taxon>Balneolota</taxon>
        <taxon>Balneolia</taxon>
        <taxon>Balneolales</taxon>
        <taxon>Cyclonatronaceae</taxon>
        <taxon>Natronogracilivirga</taxon>
    </lineage>
</organism>
<dbReference type="SMART" id="SM00138">
    <property type="entry name" value="MeTrc"/>
    <property type="match status" value="1"/>
</dbReference>
<dbReference type="AlphaFoldDB" id="A0A8J7UUE3"/>
<dbReference type="InterPro" id="IPR000780">
    <property type="entry name" value="CheR_MeTrfase"/>
</dbReference>
<dbReference type="RefSeq" id="WP_210509887.1">
    <property type="nucleotide sequence ID" value="NZ_JAFIDN010000001.1"/>
</dbReference>
<dbReference type="Pfam" id="PF03705">
    <property type="entry name" value="CheR_N"/>
    <property type="match status" value="1"/>
</dbReference>
<keyword evidence="1" id="KW-0489">Methyltransferase</keyword>
<dbReference type="Pfam" id="PF01739">
    <property type="entry name" value="CheR"/>
    <property type="match status" value="1"/>
</dbReference>